<evidence type="ECO:0000256" key="2">
    <source>
        <dbReference type="ARBA" id="ARBA00022801"/>
    </source>
</evidence>
<keyword evidence="3" id="KW-1133">Transmembrane helix</keyword>
<dbReference type="EMBL" id="JAQOWY010000168">
    <property type="protein sequence ID" value="KAK1848547.1"/>
    <property type="molecule type" value="Genomic_DNA"/>
</dbReference>
<accession>A0AAD9AIV2</accession>
<protein>
    <submittedName>
        <fullName evidence="5">Para-nitrobenzyl esterase</fullName>
    </submittedName>
</protein>
<evidence type="ECO:0000313" key="5">
    <source>
        <dbReference type="EMBL" id="KAK1848547.1"/>
    </source>
</evidence>
<feature type="transmembrane region" description="Helical" evidence="3">
    <location>
        <begin position="201"/>
        <end position="221"/>
    </location>
</feature>
<keyword evidence="3" id="KW-0812">Transmembrane</keyword>
<organism evidence="5 6">
    <name type="scientific">Colletotrichum chrysophilum</name>
    <dbReference type="NCBI Taxonomy" id="1836956"/>
    <lineage>
        <taxon>Eukaryota</taxon>
        <taxon>Fungi</taxon>
        <taxon>Dikarya</taxon>
        <taxon>Ascomycota</taxon>
        <taxon>Pezizomycotina</taxon>
        <taxon>Sordariomycetes</taxon>
        <taxon>Hypocreomycetidae</taxon>
        <taxon>Glomerellales</taxon>
        <taxon>Glomerellaceae</taxon>
        <taxon>Colletotrichum</taxon>
        <taxon>Colletotrichum gloeosporioides species complex</taxon>
    </lineage>
</organism>
<dbReference type="GO" id="GO:0016787">
    <property type="term" value="F:hydrolase activity"/>
    <property type="evidence" value="ECO:0007669"/>
    <property type="project" value="UniProtKB-KW"/>
</dbReference>
<feature type="transmembrane region" description="Helical" evidence="3">
    <location>
        <begin position="143"/>
        <end position="161"/>
    </location>
</feature>
<dbReference type="InterPro" id="IPR010721">
    <property type="entry name" value="UstE-like"/>
</dbReference>
<dbReference type="PANTHER" id="PTHR11559">
    <property type="entry name" value="CARBOXYLESTERASE"/>
    <property type="match status" value="1"/>
</dbReference>
<keyword evidence="2" id="KW-0378">Hydrolase</keyword>
<keyword evidence="6" id="KW-1185">Reference proteome</keyword>
<dbReference type="SUPFAM" id="SSF53474">
    <property type="entry name" value="alpha/beta-Hydrolases"/>
    <property type="match status" value="1"/>
</dbReference>
<dbReference type="Pfam" id="PF00135">
    <property type="entry name" value="COesterase"/>
    <property type="match status" value="1"/>
</dbReference>
<comment type="similarity">
    <text evidence="1">Belongs to the type-B carboxylesterase/lipase family.</text>
</comment>
<comment type="caution">
    <text evidence="5">The sequence shown here is derived from an EMBL/GenBank/DDBJ whole genome shotgun (WGS) entry which is preliminary data.</text>
</comment>
<sequence length="762" mass="81562">MAKDLHDNVSRVKRFNAIGTTLFVGLRAADVLLQHALLQRGWAKNLIELIGGTSLKSNIVLNPATSQIHPYYGIVTFMAFGSSFKQIYTSLAMSEQDMPPSSAVIIALFNTIFNSLNTCLSVWTATSALSSATTLSEVLGSPAVATGLAFYLIGILTEAASETQRMIFKKNPANKGKPYAGGLFSLARHINYGGYTIWRTAYAFTCGGWAVAIPVFTFFFYDFATRGVPVLDKYLSERQLARVAGQVDPSPSIVIDAGTIIGTTTSLPSTTAVVHKFLGIPFAQAPVEENRFLPPKALLKHDESPLHATAWGSKCIAVTGSSDGPPESEDCLFLNVYTPAGAGCHSSGRPVLVWIHGGWLREGTASQPMFDGSRFAAEQGIVVVTFNYRLNVFGFPNSPQLTLEEENLGFLDQRMALQWVQENINAFGGDPSKVTIAGESSGGSSVDRLVTTIHSNPPFRAAACSSGQATVSAIGRESGPLSWAALVSLLGCTGEDQIECVRAVDGKTIRDLIVANGLDFSPVNDNITQKELPYLPIRASGGVAPVPLLIGSTGQEGTYLAPAYGLNLSGVTEEMLTQVIGVFTGNDSDLISAIMQIVAVKQQMTGISLFGAAAQVYTEVVYQCPALLVSRVSSQSNIPTWRYFYNASFPNLAAAGYTSDELGASHGIDTAMIWGTYPQEGATDYQRELSRYLQKLWAGFIKDPSGKGPGWERVDADGNNIACIGCTGEVGELNLIASATVDGWCPTYEPFFGRVKTPFVKA</sequence>
<dbReference type="InterPro" id="IPR002018">
    <property type="entry name" value="CarbesteraseB"/>
</dbReference>
<dbReference type="InterPro" id="IPR050309">
    <property type="entry name" value="Type-B_Carboxylest/Lipase"/>
</dbReference>
<dbReference type="InterPro" id="IPR019826">
    <property type="entry name" value="Carboxylesterase_B_AS"/>
</dbReference>
<dbReference type="PROSITE" id="PS00941">
    <property type="entry name" value="CARBOXYLESTERASE_B_2"/>
    <property type="match status" value="1"/>
</dbReference>
<dbReference type="Gene3D" id="1.20.120.1630">
    <property type="match status" value="1"/>
</dbReference>
<dbReference type="InterPro" id="IPR029058">
    <property type="entry name" value="AB_hydrolase_fold"/>
</dbReference>
<evidence type="ECO:0000313" key="6">
    <source>
        <dbReference type="Proteomes" id="UP001243330"/>
    </source>
</evidence>
<evidence type="ECO:0000256" key="1">
    <source>
        <dbReference type="ARBA" id="ARBA00005964"/>
    </source>
</evidence>
<dbReference type="Proteomes" id="UP001243330">
    <property type="component" value="Unassembled WGS sequence"/>
</dbReference>
<dbReference type="AlphaFoldDB" id="A0AAD9AIV2"/>
<name>A0AAD9AIV2_9PEZI</name>
<dbReference type="InterPro" id="IPR019819">
    <property type="entry name" value="Carboxylesterase_B_CS"/>
</dbReference>
<evidence type="ECO:0000256" key="3">
    <source>
        <dbReference type="SAM" id="Phobius"/>
    </source>
</evidence>
<reference evidence="5" key="1">
    <citation type="submission" date="2023-01" db="EMBL/GenBank/DDBJ databases">
        <title>Colletotrichum chrysophilum M932 genome sequence.</title>
        <authorList>
            <person name="Baroncelli R."/>
        </authorList>
    </citation>
    <scope>NUCLEOTIDE SEQUENCE</scope>
    <source>
        <strain evidence="5">M932</strain>
    </source>
</reference>
<evidence type="ECO:0000259" key="4">
    <source>
        <dbReference type="Pfam" id="PF00135"/>
    </source>
</evidence>
<dbReference type="Gene3D" id="3.40.50.1820">
    <property type="entry name" value="alpha/beta hydrolase"/>
    <property type="match status" value="1"/>
</dbReference>
<keyword evidence="3" id="KW-0472">Membrane</keyword>
<dbReference type="Pfam" id="PF06966">
    <property type="entry name" value="DUF1295"/>
    <property type="match status" value="1"/>
</dbReference>
<feature type="domain" description="Carboxylesterase type B" evidence="4">
    <location>
        <begin position="250"/>
        <end position="722"/>
    </location>
</feature>
<proteinExistence type="inferred from homology"/>
<dbReference type="PROSITE" id="PS00122">
    <property type="entry name" value="CARBOXYLESTERASE_B_1"/>
    <property type="match status" value="1"/>
</dbReference>
<feature type="transmembrane region" description="Helical" evidence="3">
    <location>
        <begin position="103"/>
        <end position="123"/>
    </location>
</feature>
<gene>
    <name evidence="5" type="ORF">CCHR01_08812</name>
</gene>